<gene>
    <name evidence="1" type="ORF">RRG08_029374</name>
</gene>
<organism evidence="1 2">
    <name type="scientific">Elysia crispata</name>
    <name type="common">lettuce slug</name>
    <dbReference type="NCBI Taxonomy" id="231223"/>
    <lineage>
        <taxon>Eukaryota</taxon>
        <taxon>Metazoa</taxon>
        <taxon>Spiralia</taxon>
        <taxon>Lophotrochozoa</taxon>
        <taxon>Mollusca</taxon>
        <taxon>Gastropoda</taxon>
        <taxon>Heterobranchia</taxon>
        <taxon>Euthyneura</taxon>
        <taxon>Panpulmonata</taxon>
        <taxon>Sacoglossa</taxon>
        <taxon>Placobranchoidea</taxon>
        <taxon>Plakobranchidae</taxon>
        <taxon>Elysia</taxon>
    </lineage>
</organism>
<reference evidence="1" key="1">
    <citation type="journal article" date="2023" name="G3 (Bethesda)">
        <title>A reference genome for the long-term kleptoplast-retaining sea slug Elysia crispata morphotype clarki.</title>
        <authorList>
            <person name="Eastman K.E."/>
            <person name="Pendleton A.L."/>
            <person name="Shaikh M.A."/>
            <person name="Suttiyut T."/>
            <person name="Ogas R."/>
            <person name="Tomko P."/>
            <person name="Gavelis G."/>
            <person name="Widhalm J.R."/>
            <person name="Wisecaver J.H."/>
        </authorList>
    </citation>
    <scope>NUCLEOTIDE SEQUENCE</scope>
    <source>
        <strain evidence="1">ECLA1</strain>
    </source>
</reference>
<evidence type="ECO:0000313" key="1">
    <source>
        <dbReference type="EMBL" id="KAK3801114.1"/>
    </source>
</evidence>
<sequence length="69" mass="7657">MRQSNPARLMTYCGIPLIPAEIPSASLNKTFFKFADVSDRPRESHGRVTDYLHGSVVETAPNPISQILN</sequence>
<accession>A0AAE1B7A1</accession>
<protein>
    <submittedName>
        <fullName evidence="1">Uncharacterized protein</fullName>
    </submittedName>
</protein>
<dbReference type="EMBL" id="JAWDGP010000365">
    <property type="protein sequence ID" value="KAK3801114.1"/>
    <property type="molecule type" value="Genomic_DNA"/>
</dbReference>
<name>A0AAE1B7A1_9GAST</name>
<comment type="caution">
    <text evidence="1">The sequence shown here is derived from an EMBL/GenBank/DDBJ whole genome shotgun (WGS) entry which is preliminary data.</text>
</comment>
<evidence type="ECO:0000313" key="2">
    <source>
        <dbReference type="Proteomes" id="UP001283361"/>
    </source>
</evidence>
<dbReference type="AlphaFoldDB" id="A0AAE1B7A1"/>
<keyword evidence="2" id="KW-1185">Reference proteome</keyword>
<proteinExistence type="predicted"/>
<dbReference type="Proteomes" id="UP001283361">
    <property type="component" value="Unassembled WGS sequence"/>
</dbReference>